<dbReference type="EMBL" id="CP014209">
    <property type="protein sequence ID" value="ANC31855.1"/>
    <property type="molecule type" value="Genomic_DNA"/>
</dbReference>
<organism evidence="2 3">
    <name type="scientific">Isoptericola dokdonensis DS-3</name>
    <dbReference type="NCBI Taxonomy" id="1300344"/>
    <lineage>
        <taxon>Bacteria</taxon>
        <taxon>Bacillati</taxon>
        <taxon>Actinomycetota</taxon>
        <taxon>Actinomycetes</taxon>
        <taxon>Micrococcales</taxon>
        <taxon>Promicromonosporaceae</taxon>
        <taxon>Isoptericola</taxon>
    </lineage>
</organism>
<evidence type="ECO:0000313" key="3">
    <source>
        <dbReference type="Proteomes" id="UP000076794"/>
    </source>
</evidence>
<sequence>MTAGGMKKKSGFNAAVRVVTLALLAAAVVKELRQDPEDRTWHGKLGFVPYELRFPTLERVKERWWSPDNPKIVGPKVFGVGWAVNLGRIVAVVRGWIDGRSAAEVTD</sequence>
<dbReference type="KEGG" id="ido:I598_2315"/>
<dbReference type="AlphaFoldDB" id="A0A161I2H6"/>
<dbReference type="InterPro" id="IPR043831">
    <property type="entry name" value="DUF5808"/>
</dbReference>
<proteinExistence type="predicted"/>
<dbReference type="Pfam" id="PF19124">
    <property type="entry name" value="DUF5808"/>
    <property type="match status" value="1"/>
</dbReference>
<dbReference type="STRING" id="1300344.I598_2315"/>
<gene>
    <name evidence="2" type="ORF">I598_2315</name>
</gene>
<evidence type="ECO:0000313" key="2">
    <source>
        <dbReference type="EMBL" id="ANC31855.1"/>
    </source>
</evidence>
<name>A0A161I2H6_9MICO</name>
<dbReference type="Proteomes" id="UP000076794">
    <property type="component" value="Chromosome"/>
</dbReference>
<feature type="domain" description="DUF5808" evidence="1">
    <location>
        <begin position="67"/>
        <end position="91"/>
    </location>
</feature>
<protein>
    <recommendedName>
        <fullName evidence="1">DUF5808 domain-containing protein</fullName>
    </recommendedName>
</protein>
<dbReference type="PATRIC" id="fig|1300344.3.peg.2323"/>
<keyword evidence="3" id="KW-1185">Reference proteome</keyword>
<accession>A0A161I2H6</accession>
<evidence type="ECO:0000259" key="1">
    <source>
        <dbReference type="Pfam" id="PF19124"/>
    </source>
</evidence>
<dbReference type="RefSeq" id="WP_232314138.1">
    <property type="nucleotide sequence ID" value="NZ_CP014209.1"/>
</dbReference>
<reference evidence="2 3" key="1">
    <citation type="submission" date="2016-01" db="EMBL/GenBank/DDBJ databases">
        <title>Complete genome sequence of a soil Actinobacterium, Isoptericola dokdonensis DS-3.</title>
        <authorList>
            <person name="Kwon S.-K."/>
            <person name="Kim J.F."/>
        </authorList>
    </citation>
    <scope>NUCLEOTIDE SEQUENCE [LARGE SCALE GENOMIC DNA]</scope>
    <source>
        <strain evidence="2 3">DS-3</strain>
    </source>
</reference>